<dbReference type="OrthoDB" id="176845at2"/>
<organism evidence="6 7">
    <name type="scientific">Roseimicrobium gellanilyticum</name>
    <dbReference type="NCBI Taxonomy" id="748857"/>
    <lineage>
        <taxon>Bacteria</taxon>
        <taxon>Pseudomonadati</taxon>
        <taxon>Verrucomicrobiota</taxon>
        <taxon>Verrucomicrobiia</taxon>
        <taxon>Verrucomicrobiales</taxon>
        <taxon>Verrucomicrobiaceae</taxon>
        <taxon>Roseimicrobium</taxon>
    </lineage>
</organism>
<dbReference type="PROSITE" id="PS50297">
    <property type="entry name" value="ANK_REP_REGION"/>
    <property type="match status" value="2"/>
</dbReference>
<dbReference type="EMBL" id="QNRR01000002">
    <property type="protein sequence ID" value="RBP45797.1"/>
    <property type="molecule type" value="Genomic_DNA"/>
</dbReference>
<feature type="region of interest" description="Disordered" evidence="4">
    <location>
        <begin position="176"/>
        <end position="217"/>
    </location>
</feature>
<keyword evidence="1" id="KW-0677">Repeat</keyword>
<feature type="signal peptide" evidence="5">
    <location>
        <begin position="1"/>
        <end position="24"/>
    </location>
</feature>
<dbReference type="SMART" id="SM00248">
    <property type="entry name" value="ANK"/>
    <property type="match status" value="3"/>
</dbReference>
<dbReference type="PANTHER" id="PTHR24173:SF74">
    <property type="entry name" value="ANKYRIN REPEAT DOMAIN-CONTAINING PROTEIN 16"/>
    <property type="match status" value="1"/>
</dbReference>
<dbReference type="PROSITE" id="PS50088">
    <property type="entry name" value="ANK_REPEAT"/>
    <property type="match status" value="2"/>
</dbReference>
<evidence type="ECO:0000313" key="6">
    <source>
        <dbReference type="EMBL" id="RBP45797.1"/>
    </source>
</evidence>
<keyword evidence="5" id="KW-0732">Signal</keyword>
<evidence type="ECO:0000256" key="4">
    <source>
        <dbReference type="SAM" id="MobiDB-lite"/>
    </source>
</evidence>
<name>A0A366HSX7_9BACT</name>
<comment type="caution">
    <text evidence="6">The sequence shown here is derived from an EMBL/GenBank/DDBJ whole genome shotgun (WGS) entry which is preliminary data.</text>
</comment>
<feature type="repeat" description="ANK" evidence="3">
    <location>
        <begin position="94"/>
        <end position="121"/>
    </location>
</feature>
<protein>
    <submittedName>
        <fullName evidence="6">Ankyrin repeat protein</fullName>
    </submittedName>
</protein>
<dbReference type="PANTHER" id="PTHR24173">
    <property type="entry name" value="ANKYRIN REPEAT CONTAINING"/>
    <property type="match status" value="1"/>
</dbReference>
<feature type="repeat" description="ANK" evidence="3">
    <location>
        <begin position="122"/>
        <end position="154"/>
    </location>
</feature>
<proteinExistence type="predicted"/>
<dbReference type="AlphaFoldDB" id="A0A366HSX7"/>
<accession>A0A366HSX7</accession>
<dbReference type="RefSeq" id="WP_113957367.1">
    <property type="nucleotide sequence ID" value="NZ_QNRR01000002.1"/>
</dbReference>
<dbReference type="Proteomes" id="UP000253426">
    <property type="component" value="Unassembled WGS sequence"/>
</dbReference>
<evidence type="ECO:0000256" key="5">
    <source>
        <dbReference type="SAM" id="SignalP"/>
    </source>
</evidence>
<gene>
    <name evidence="6" type="ORF">DES53_102179</name>
</gene>
<feature type="chain" id="PRO_5016768091" evidence="5">
    <location>
        <begin position="25"/>
        <end position="217"/>
    </location>
</feature>
<evidence type="ECO:0000256" key="1">
    <source>
        <dbReference type="ARBA" id="ARBA00022737"/>
    </source>
</evidence>
<reference evidence="6 7" key="1">
    <citation type="submission" date="2018-06" db="EMBL/GenBank/DDBJ databases">
        <title>Genomic Encyclopedia of Type Strains, Phase IV (KMG-IV): sequencing the most valuable type-strain genomes for metagenomic binning, comparative biology and taxonomic classification.</title>
        <authorList>
            <person name="Goeker M."/>
        </authorList>
    </citation>
    <scope>NUCLEOTIDE SEQUENCE [LARGE SCALE GENOMIC DNA]</scope>
    <source>
        <strain evidence="6 7">DSM 25532</strain>
    </source>
</reference>
<evidence type="ECO:0000313" key="7">
    <source>
        <dbReference type="Proteomes" id="UP000253426"/>
    </source>
</evidence>
<evidence type="ECO:0000256" key="2">
    <source>
        <dbReference type="ARBA" id="ARBA00023043"/>
    </source>
</evidence>
<dbReference type="Gene3D" id="1.25.40.20">
    <property type="entry name" value="Ankyrin repeat-containing domain"/>
    <property type="match status" value="1"/>
</dbReference>
<dbReference type="Pfam" id="PF12796">
    <property type="entry name" value="Ank_2"/>
    <property type="match status" value="1"/>
</dbReference>
<dbReference type="InterPro" id="IPR002110">
    <property type="entry name" value="Ankyrin_rpt"/>
</dbReference>
<dbReference type="InterPro" id="IPR036770">
    <property type="entry name" value="Ankyrin_rpt-contain_sf"/>
</dbReference>
<dbReference type="SUPFAM" id="SSF48403">
    <property type="entry name" value="Ankyrin repeat"/>
    <property type="match status" value="1"/>
</dbReference>
<keyword evidence="2 3" id="KW-0040">ANK repeat</keyword>
<keyword evidence="7" id="KW-1185">Reference proteome</keyword>
<sequence>MNRWRTIINLVVVALVALPMDAFAEKEGDEPEPQNNVIPAVKKAIGPGELYWLMDRACVHGDAMSVQMLLNAGAEPDGVNDYKHFERFEPTWHLHQAAYGGHVEVVEMLLKAGATVDLPCGEGETALFMAVYQNRAAVVRRLLEAGANASLKVNGKTAIEVAREKGLRDVVSILEHAAESKQKGGQDGAGQPATRSEPPSKGGNKPQPASASEGRAR</sequence>
<evidence type="ECO:0000256" key="3">
    <source>
        <dbReference type="PROSITE-ProRule" id="PRU00023"/>
    </source>
</evidence>